<feature type="domain" description="Bacterial bifunctional deaminase-reductase C-terminal" evidence="1">
    <location>
        <begin position="6"/>
        <end position="118"/>
    </location>
</feature>
<dbReference type="PANTHER" id="PTHR38011:SF11">
    <property type="entry name" value="2,5-DIAMINO-6-RIBOSYLAMINO-4(3H)-PYRIMIDINONE 5'-PHOSPHATE REDUCTASE"/>
    <property type="match status" value="1"/>
</dbReference>
<dbReference type="GO" id="GO:0009231">
    <property type="term" value="P:riboflavin biosynthetic process"/>
    <property type="evidence" value="ECO:0007669"/>
    <property type="project" value="InterPro"/>
</dbReference>
<dbReference type="PANTHER" id="PTHR38011">
    <property type="entry name" value="DIHYDROFOLATE REDUCTASE FAMILY PROTEIN (AFU_ORTHOLOGUE AFUA_8G06820)"/>
    <property type="match status" value="1"/>
</dbReference>
<evidence type="ECO:0000313" key="2">
    <source>
        <dbReference type="EMBL" id="PTM91397.1"/>
    </source>
</evidence>
<evidence type="ECO:0000313" key="3">
    <source>
        <dbReference type="Proteomes" id="UP000241247"/>
    </source>
</evidence>
<dbReference type="Proteomes" id="UP000241247">
    <property type="component" value="Unassembled WGS sequence"/>
</dbReference>
<dbReference type="Pfam" id="PF01872">
    <property type="entry name" value="RibD_C"/>
    <property type="match status" value="1"/>
</dbReference>
<reference evidence="2 3" key="1">
    <citation type="submission" date="2018-04" db="EMBL/GenBank/DDBJ databases">
        <title>Genomic Encyclopedia of Type Strains, Phase IV (KMG-IV): sequencing the most valuable type-strain genomes for metagenomic binning, comparative biology and taxonomic classification.</title>
        <authorList>
            <person name="Goeker M."/>
        </authorList>
    </citation>
    <scope>NUCLEOTIDE SEQUENCE [LARGE SCALE GENOMIC DNA]</scope>
    <source>
        <strain evidence="2 3">DSM 7138</strain>
    </source>
</reference>
<dbReference type="InterPro" id="IPR050765">
    <property type="entry name" value="Riboflavin_Biosynth_HTPR"/>
</dbReference>
<keyword evidence="3" id="KW-1185">Reference proteome</keyword>
<proteinExistence type="predicted"/>
<dbReference type="AlphaFoldDB" id="A0A2T5AXG9"/>
<dbReference type="GO" id="GO:0008703">
    <property type="term" value="F:5-amino-6-(5-phosphoribosylamino)uracil reductase activity"/>
    <property type="evidence" value="ECO:0007669"/>
    <property type="project" value="InterPro"/>
</dbReference>
<evidence type="ECO:0000259" key="1">
    <source>
        <dbReference type="Pfam" id="PF01872"/>
    </source>
</evidence>
<dbReference type="SUPFAM" id="SSF53597">
    <property type="entry name" value="Dihydrofolate reductase-like"/>
    <property type="match status" value="1"/>
</dbReference>
<dbReference type="Gene3D" id="3.40.430.10">
    <property type="entry name" value="Dihydrofolate Reductase, subunit A"/>
    <property type="match status" value="1"/>
</dbReference>
<protein>
    <submittedName>
        <fullName evidence="2">RibD domain-containing protein</fullName>
    </submittedName>
</protein>
<gene>
    <name evidence="2" type="ORF">C7449_1091</name>
</gene>
<dbReference type="OrthoDB" id="9782335at2"/>
<dbReference type="EMBL" id="PZZZ01000009">
    <property type="protein sequence ID" value="PTM91397.1"/>
    <property type="molecule type" value="Genomic_DNA"/>
</dbReference>
<sequence length="133" mass="14859">MSTGHVFIATSLDGFIALEDGTIDWSLQRDDPGEDHGYDDFIKDIDAIVMGRGSFQMLRDHRPWPYNLPVLVLSKTLSGQDIPSDLEDKVRVSGNSPQQAMAMLEAEGCGRVYVDGGLIIRKRWFSPTFRISV</sequence>
<dbReference type="InterPro" id="IPR024072">
    <property type="entry name" value="DHFR-like_dom_sf"/>
</dbReference>
<accession>A0A2T5AXG9</accession>
<dbReference type="InterPro" id="IPR002734">
    <property type="entry name" value="RibDG_C"/>
</dbReference>
<name>A0A2T5AXG9_MYCDI</name>
<dbReference type="RefSeq" id="WP_108004470.1">
    <property type="nucleotide sequence ID" value="NZ_JBHEEX010000012.1"/>
</dbReference>
<comment type="caution">
    <text evidence="2">The sequence shown here is derived from an EMBL/GenBank/DDBJ whole genome shotgun (WGS) entry which is preliminary data.</text>
</comment>
<organism evidence="2 3">
    <name type="scientific">Mycoplana dimorpha</name>
    <dbReference type="NCBI Taxonomy" id="28320"/>
    <lineage>
        <taxon>Bacteria</taxon>
        <taxon>Pseudomonadati</taxon>
        <taxon>Pseudomonadota</taxon>
        <taxon>Alphaproteobacteria</taxon>
        <taxon>Hyphomicrobiales</taxon>
        <taxon>Rhizobiaceae</taxon>
        <taxon>Mycoplana</taxon>
    </lineage>
</organism>